<evidence type="ECO:0000259" key="2">
    <source>
        <dbReference type="Pfam" id="PF04773"/>
    </source>
</evidence>
<gene>
    <name evidence="4" type="ORF">ACFSR6_07835</name>
</gene>
<dbReference type="Gene3D" id="3.55.50.30">
    <property type="match status" value="1"/>
</dbReference>
<protein>
    <submittedName>
        <fullName evidence="4">FecR family protein</fullName>
    </submittedName>
</protein>
<feature type="domain" description="Protein FecR C-terminal" evidence="3">
    <location>
        <begin position="318"/>
        <end position="385"/>
    </location>
</feature>
<dbReference type="InterPro" id="IPR032508">
    <property type="entry name" value="FecR_C"/>
</dbReference>
<dbReference type="InterPro" id="IPR006860">
    <property type="entry name" value="FecR"/>
</dbReference>
<proteinExistence type="predicted"/>
<dbReference type="PANTHER" id="PTHR30273:SF2">
    <property type="entry name" value="PROTEIN FECR"/>
    <property type="match status" value="1"/>
</dbReference>
<dbReference type="Pfam" id="PF04773">
    <property type="entry name" value="FecR"/>
    <property type="match status" value="1"/>
</dbReference>
<evidence type="ECO:0000313" key="5">
    <source>
        <dbReference type="Proteomes" id="UP001597461"/>
    </source>
</evidence>
<dbReference type="Gene3D" id="2.60.120.1440">
    <property type="match status" value="1"/>
</dbReference>
<keyword evidence="1" id="KW-0472">Membrane</keyword>
<reference evidence="5" key="1">
    <citation type="journal article" date="2019" name="Int. J. Syst. Evol. Microbiol.">
        <title>The Global Catalogue of Microorganisms (GCM) 10K type strain sequencing project: providing services to taxonomists for standard genome sequencing and annotation.</title>
        <authorList>
            <consortium name="The Broad Institute Genomics Platform"/>
            <consortium name="The Broad Institute Genome Sequencing Center for Infectious Disease"/>
            <person name="Wu L."/>
            <person name="Ma J."/>
        </authorList>
    </citation>
    <scope>NUCLEOTIDE SEQUENCE [LARGE SCALE GENOMIC DNA]</scope>
    <source>
        <strain evidence="5">KCTC 42866</strain>
    </source>
</reference>
<keyword evidence="5" id="KW-1185">Reference proteome</keyword>
<dbReference type="Pfam" id="PF16344">
    <property type="entry name" value="FecR_C"/>
    <property type="match status" value="1"/>
</dbReference>
<dbReference type="InterPro" id="IPR012373">
    <property type="entry name" value="Ferrdict_sens_TM"/>
</dbReference>
<evidence type="ECO:0000313" key="4">
    <source>
        <dbReference type="EMBL" id="MFD2582394.1"/>
    </source>
</evidence>
<evidence type="ECO:0000256" key="1">
    <source>
        <dbReference type="SAM" id="Phobius"/>
    </source>
</evidence>
<dbReference type="Proteomes" id="UP001597461">
    <property type="component" value="Unassembled WGS sequence"/>
</dbReference>
<accession>A0ABW5MIV6</accession>
<dbReference type="RefSeq" id="WP_379077251.1">
    <property type="nucleotide sequence ID" value="NZ_JBHULL010000007.1"/>
</dbReference>
<dbReference type="EMBL" id="JBHULL010000007">
    <property type="protein sequence ID" value="MFD2582394.1"/>
    <property type="molecule type" value="Genomic_DNA"/>
</dbReference>
<dbReference type="PANTHER" id="PTHR30273">
    <property type="entry name" value="PERIPLASMIC SIGNAL SENSOR AND SIGMA FACTOR ACTIVATOR FECR-RELATED"/>
    <property type="match status" value="1"/>
</dbReference>
<keyword evidence="1" id="KW-0812">Transmembrane</keyword>
<feature type="domain" description="FecR protein" evidence="2">
    <location>
        <begin position="174"/>
        <end position="277"/>
    </location>
</feature>
<feature type="transmembrane region" description="Helical" evidence="1">
    <location>
        <begin position="79"/>
        <end position="99"/>
    </location>
</feature>
<organism evidence="4 5">
    <name type="scientific">Pedobacter vanadiisoli</name>
    <dbReference type="NCBI Taxonomy" id="1761975"/>
    <lineage>
        <taxon>Bacteria</taxon>
        <taxon>Pseudomonadati</taxon>
        <taxon>Bacteroidota</taxon>
        <taxon>Sphingobacteriia</taxon>
        <taxon>Sphingobacteriales</taxon>
        <taxon>Sphingobacteriaceae</taxon>
        <taxon>Pedobacter</taxon>
    </lineage>
</organism>
<evidence type="ECO:0000259" key="3">
    <source>
        <dbReference type="Pfam" id="PF16344"/>
    </source>
</evidence>
<name>A0ABW5MIV6_9SPHI</name>
<comment type="caution">
    <text evidence="4">The sequence shown here is derived from an EMBL/GenBank/DDBJ whole genome shotgun (WGS) entry which is preliminary data.</text>
</comment>
<keyword evidence="1" id="KW-1133">Transmembrane helix</keyword>
<sequence>MDFRQDNRSITEIAYKRLQGTASDEEIEIYERWYASFKDEELELGEGDVDATSQLGAGLYSKLMLKVSKEQPKKTSYIIHLKWFAAAAVLVLGMAYWLYQSNALNKLLNNQSARQVQIVPGKAKATLKLANGRSILLQENEDGLVIDSKSLKYTDGTGIVIPENQLLNRQEMILSTPKGGTYQVVLPDGSKVWLNALSSIKLPADFASAFERHVELSGEAYFEVAKSKIRYQGSQKRRPFLVSVGNRTVEVLGTHFNIKSYAEEKGVKTTLLEGSVRVGTGNKYKVISPGQQALVTNDNISTSTVDVEEAVAWKNGNFQFADEDIQHVMLDIARWYNVEVVYQGAVTKERFGGTISRNKPITEVLASLEETGAVHFKIEGRSVIVMR</sequence>